<evidence type="ECO:0000256" key="5">
    <source>
        <dbReference type="ARBA" id="ARBA00022927"/>
    </source>
</evidence>
<protein>
    <recommendedName>
        <fullName evidence="11">Protein SYS1 homolog</fullName>
    </recommendedName>
</protein>
<proteinExistence type="inferred from homology"/>
<dbReference type="GO" id="GO:0005829">
    <property type="term" value="C:cytosol"/>
    <property type="evidence" value="ECO:0007669"/>
    <property type="project" value="GOC"/>
</dbReference>
<dbReference type="InterPro" id="IPR019185">
    <property type="entry name" value="Integral_membrane_SYS1-rel"/>
</dbReference>
<keyword evidence="4 9" id="KW-0812">Transmembrane</keyword>
<dbReference type="GO" id="GO:0006895">
    <property type="term" value="P:Golgi to endosome transport"/>
    <property type="evidence" value="ECO:0007669"/>
    <property type="project" value="TreeGrafter"/>
</dbReference>
<feature type="transmembrane region" description="Helical" evidence="9">
    <location>
        <begin position="92"/>
        <end position="109"/>
    </location>
</feature>
<evidence type="ECO:0000256" key="1">
    <source>
        <dbReference type="ARBA" id="ARBA00004653"/>
    </source>
</evidence>
<keyword evidence="7" id="KW-0333">Golgi apparatus</keyword>
<feature type="transmembrane region" description="Helical" evidence="9">
    <location>
        <begin position="115"/>
        <end position="137"/>
    </location>
</feature>
<keyword evidence="6 9" id="KW-1133">Transmembrane helix</keyword>
<name>A0A0H5QG24_9EUKA</name>
<reference evidence="10" key="1">
    <citation type="submission" date="2015-04" db="EMBL/GenBank/DDBJ databases">
        <title>The genome sequence of the plant pathogenic Rhizarian Plasmodiophora brassicae reveals insights in its biotrophic life cycle and the origin of chitin synthesis.</title>
        <authorList>
            <person name="Schwelm A."/>
            <person name="Fogelqvist J."/>
            <person name="Knaust A."/>
            <person name="Julke S."/>
            <person name="Lilja T."/>
            <person name="Dhandapani V."/>
            <person name="Bonilla-Rosso G."/>
            <person name="Karlsson M."/>
            <person name="Shevchenko A."/>
            <person name="Choi S.R."/>
            <person name="Kim H.G."/>
            <person name="Park J.Y."/>
            <person name="Lim Y.P."/>
            <person name="Ludwig-Muller J."/>
            <person name="Dixelius C."/>
        </authorList>
    </citation>
    <scope>NUCLEOTIDE SEQUENCE</scope>
    <source>
        <tissue evidence="10">Potato root galls</tissue>
    </source>
</reference>
<feature type="transmembrane region" description="Helical" evidence="9">
    <location>
        <begin position="61"/>
        <end position="80"/>
    </location>
</feature>
<dbReference type="GO" id="GO:0034067">
    <property type="term" value="P:protein localization to Golgi apparatus"/>
    <property type="evidence" value="ECO:0007669"/>
    <property type="project" value="TreeGrafter"/>
</dbReference>
<evidence type="ECO:0000256" key="8">
    <source>
        <dbReference type="ARBA" id="ARBA00023136"/>
    </source>
</evidence>
<keyword evidence="3" id="KW-0813">Transport</keyword>
<evidence type="ECO:0000256" key="6">
    <source>
        <dbReference type="ARBA" id="ARBA00022989"/>
    </source>
</evidence>
<comment type="similarity">
    <text evidence="2">Belongs to the SYS1 family.</text>
</comment>
<dbReference type="GO" id="GO:0043001">
    <property type="term" value="P:Golgi to plasma membrane protein transport"/>
    <property type="evidence" value="ECO:0007669"/>
    <property type="project" value="TreeGrafter"/>
</dbReference>
<dbReference type="PANTHER" id="PTHR12952">
    <property type="entry name" value="SYS1"/>
    <property type="match status" value="1"/>
</dbReference>
<dbReference type="Pfam" id="PF09801">
    <property type="entry name" value="SYS1"/>
    <property type="match status" value="1"/>
</dbReference>
<keyword evidence="8 9" id="KW-0472">Membrane</keyword>
<evidence type="ECO:0008006" key="11">
    <source>
        <dbReference type="Google" id="ProtNLM"/>
    </source>
</evidence>
<evidence type="ECO:0000313" key="10">
    <source>
        <dbReference type="EMBL" id="CRZ00900.1"/>
    </source>
</evidence>
<dbReference type="EMBL" id="HACM01000458">
    <property type="protein sequence ID" value="CRZ00900.1"/>
    <property type="molecule type" value="Transcribed_RNA"/>
</dbReference>
<evidence type="ECO:0000256" key="2">
    <source>
        <dbReference type="ARBA" id="ARBA00008160"/>
    </source>
</evidence>
<feature type="transmembrane region" description="Helical" evidence="9">
    <location>
        <begin position="23"/>
        <end position="49"/>
    </location>
</feature>
<evidence type="ECO:0000256" key="7">
    <source>
        <dbReference type="ARBA" id="ARBA00023034"/>
    </source>
</evidence>
<organism evidence="10">
    <name type="scientific">Spongospora subterranea</name>
    <dbReference type="NCBI Taxonomy" id="70186"/>
    <lineage>
        <taxon>Eukaryota</taxon>
        <taxon>Sar</taxon>
        <taxon>Rhizaria</taxon>
        <taxon>Endomyxa</taxon>
        <taxon>Phytomyxea</taxon>
        <taxon>Plasmodiophorida</taxon>
        <taxon>Plasmodiophoridae</taxon>
        <taxon>Spongospora</taxon>
    </lineage>
</organism>
<dbReference type="AlphaFoldDB" id="A0A0H5QG24"/>
<sequence>MGTSKPAFDVWCRLAEVFLIQSLFYLSVGAVLIALCWICGTSVSLSLLLSSSAIDLSYSAGFTPVISFILSIPPVSFAIYRAAGRPKECLDFASTLYILHLLITCSYELKVPLNISWWILHGFSILVVSTSSELLCIRREAGVFSTKDEMAMV</sequence>
<dbReference type="GO" id="GO:0000139">
    <property type="term" value="C:Golgi membrane"/>
    <property type="evidence" value="ECO:0007669"/>
    <property type="project" value="UniProtKB-SubCell"/>
</dbReference>
<keyword evidence="5" id="KW-0653">Protein transport</keyword>
<dbReference type="PANTHER" id="PTHR12952:SF0">
    <property type="entry name" value="PROTEIN SYS1 HOMOLOG"/>
    <property type="match status" value="1"/>
</dbReference>
<accession>A0A0H5QG24</accession>
<comment type="subcellular location">
    <subcellularLocation>
        <location evidence="1">Golgi apparatus membrane</location>
        <topology evidence="1">Multi-pass membrane protein</topology>
    </subcellularLocation>
</comment>
<dbReference type="GO" id="GO:0005802">
    <property type="term" value="C:trans-Golgi network"/>
    <property type="evidence" value="ECO:0007669"/>
    <property type="project" value="TreeGrafter"/>
</dbReference>
<evidence type="ECO:0000256" key="9">
    <source>
        <dbReference type="SAM" id="Phobius"/>
    </source>
</evidence>
<evidence type="ECO:0000256" key="3">
    <source>
        <dbReference type="ARBA" id="ARBA00022448"/>
    </source>
</evidence>
<evidence type="ECO:0000256" key="4">
    <source>
        <dbReference type="ARBA" id="ARBA00022692"/>
    </source>
</evidence>